<dbReference type="EMBL" id="OMOF01000780">
    <property type="protein sequence ID" value="SPF55206.1"/>
    <property type="molecule type" value="Genomic_DNA"/>
</dbReference>
<organism evidence="2 3">
    <name type="scientific">Candidatus Desulfosporosinus infrequens</name>
    <dbReference type="NCBI Taxonomy" id="2043169"/>
    <lineage>
        <taxon>Bacteria</taxon>
        <taxon>Bacillati</taxon>
        <taxon>Bacillota</taxon>
        <taxon>Clostridia</taxon>
        <taxon>Eubacteriales</taxon>
        <taxon>Desulfitobacteriaceae</taxon>
        <taxon>Desulfosporosinus</taxon>
    </lineage>
</organism>
<keyword evidence="1" id="KW-0472">Membrane</keyword>
<sequence length="41" mass="4754">MPIFLKIIVSVFLLIGIINPRITWMISEGWKFLTYTQVAPC</sequence>
<feature type="transmembrane region" description="Helical" evidence="1">
    <location>
        <begin position="7"/>
        <end position="26"/>
    </location>
</feature>
<keyword evidence="1" id="KW-1133">Transmembrane helix</keyword>
<dbReference type="AlphaFoldDB" id="A0A2U3LTL6"/>
<reference evidence="3" key="1">
    <citation type="submission" date="2018-02" db="EMBL/GenBank/DDBJ databases">
        <authorList>
            <person name="Hausmann B."/>
        </authorList>
    </citation>
    <scope>NUCLEOTIDE SEQUENCE [LARGE SCALE GENOMIC DNA]</scope>
    <source>
        <strain evidence="3">Peat soil MAG SbF1</strain>
    </source>
</reference>
<keyword evidence="1" id="KW-0812">Transmembrane</keyword>
<evidence type="ECO:0000313" key="3">
    <source>
        <dbReference type="Proteomes" id="UP000238916"/>
    </source>
</evidence>
<gene>
    <name evidence="2" type="ORF">SBF1_8000001</name>
</gene>
<name>A0A2U3LTL6_9FIRM</name>
<evidence type="ECO:0000313" key="2">
    <source>
        <dbReference type="EMBL" id="SPF55206.1"/>
    </source>
</evidence>
<evidence type="ECO:0000256" key="1">
    <source>
        <dbReference type="SAM" id="Phobius"/>
    </source>
</evidence>
<protein>
    <submittedName>
        <fullName evidence="2">Uncharacterized protein</fullName>
    </submittedName>
</protein>
<accession>A0A2U3LTL6</accession>
<proteinExistence type="predicted"/>
<dbReference type="Proteomes" id="UP000238916">
    <property type="component" value="Unassembled WGS sequence"/>
</dbReference>